<dbReference type="HOGENOM" id="CLU_1649415_0_0_7"/>
<feature type="domain" description="AB hydrolase-1" evidence="1">
    <location>
        <begin position="53"/>
        <end position="114"/>
    </location>
</feature>
<dbReference type="Pfam" id="PF00561">
    <property type="entry name" value="Abhydrolase_1"/>
    <property type="match status" value="1"/>
</dbReference>
<dbReference type="eggNOG" id="COG2945">
    <property type="taxonomic scope" value="Bacteria"/>
</dbReference>
<keyword evidence="3" id="KW-1185">Reference proteome</keyword>
<organism evidence="2 3">
    <name type="scientific">Syntrophus aciditrophicus (strain SB)</name>
    <dbReference type="NCBI Taxonomy" id="56780"/>
    <lineage>
        <taxon>Bacteria</taxon>
        <taxon>Pseudomonadati</taxon>
        <taxon>Thermodesulfobacteriota</taxon>
        <taxon>Syntrophia</taxon>
        <taxon>Syntrophales</taxon>
        <taxon>Syntrophaceae</taxon>
        <taxon>Syntrophus</taxon>
    </lineage>
</organism>
<protein>
    <submittedName>
        <fullName evidence="2">Esterase-like protein</fullName>
    </submittedName>
</protein>
<reference evidence="2 3" key="1">
    <citation type="journal article" date="2007" name="Proc. Natl. Acad. Sci. U.S.A.">
        <title>The genome of Syntrophus aciditrophicus: life at the thermodynamic limit of microbial growth.</title>
        <authorList>
            <person name="McInerney M.J."/>
            <person name="Rohlin L."/>
            <person name="Mouttaki H."/>
            <person name="Kim U."/>
            <person name="Krupp R.S."/>
            <person name="Rios-Hernandez L."/>
            <person name="Sieber J."/>
            <person name="Struchtemeyer C.G."/>
            <person name="Bhattacharyya A."/>
            <person name="Campbell J.W."/>
            <person name="Gunsalus R.P."/>
        </authorList>
    </citation>
    <scope>NUCLEOTIDE SEQUENCE [LARGE SCALE GENOMIC DNA]</scope>
    <source>
        <strain evidence="2 3">SB</strain>
    </source>
</reference>
<gene>
    <name evidence="2" type="ORF">SYN_00801</name>
</gene>
<dbReference type="Gene3D" id="3.40.50.1820">
    <property type="entry name" value="alpha/beta hydrolase"/>
    <property type="match status" value="1"/>
</dbReference>
<dbReference type="InParanoid" id="Q2LVR0"/>
<dbReference type="SUPFAM" id="SSF53474">
    <property type="entry name" value="alpha/beta-Hydrolases"/>
    <property type="match status" value="1"/>
</dbReference>
<accession>Q2LVR0</accession>
<evidence type="ECO:0000259" key="1">
    <source>
        <dbReference type="Pfam" id="PF00561"/>
    </source>
</evidence>
<dbReference type="InterPro" id="IPR000073">
    <property type="entry name" value="AB_hydrolase_1"/>
</dbReference>
<dbReference type="InterPro" id="IPR029058">
    <property type="entry name" value="AB_hydrolase_fold"/>
</dbReference>
<dbReference type="Proteomes" id="UP000001933">
    <property type="component" value="Chromosome"/>
</dbReference>
<dbReference type="STRING" id="56780.SYN_00801"/>
<proteinExistence type="predicted"/>
<dbReference type="EMBL" id="CP000252">
    <property type="protein sequence ID" value="ABC78169.1"/>
    <property type="molecule type" value="Genomic_DNA"/>
</dbReference>
<dbReference type="ESTHER" id="synas-q2lvr0">
    <property type="family name" value="abh_upf00227"/>
</dbReference>
<evidence type="ECO:0000313" key="2">
    <source>
        <dbReference type="EMBL" id="ABC78169.1"/>
    </source>
</evidence>
<evidence type="ECO:0000313" key="3">
    <source>
        <dbReference type="Proteomes" id="UP000001933"/>
    </source>
</evidence>
<dbReference type="SMR" id="Q2LVR0"/>
<dbReference type="AlphaFoldDB" id="Q2LVR0"/>
<dbReference type="KEGG" id="sat:SYN_00801"/>
<sequence>MGNKPKNFLFETERKDDTAAMKHVFIHGLESSGQGDKGRYFRERYPDMIIGDYTGSLQERMQTLYKRLEGESDLILVGSSYGGLMAAIFACEQETRVRKLVLLAPALSLPDFDPYLARHLPIPTAVFHGSGDEVVPPEPVRKIAEQVFLNLAYHRVDDDHSLHGTFSTMDWDALLEV</sequence>
<dbReference type="DNASU" id="3883551"/>
<name>Q2LVR0_SYNAS</name>